<keyword evidence="7" id="KW-0576">Peroxisome</keyword>
<name>A0AA35R3J9_GEOBA</name>
<dbReference type="PROSITE" id="PS50005">
    <property type="entry name" value="TPR"/>
    <property type="match status" value="3"/>
</dbReference>
<comment type="similarity">
    <text evidence="3">Belongs to the peroxisomal targeting signal receptor family.</text>
</comment>
<sequence length="599" mass="66405">MAALRELVEGECGAANPLVQWSDHFQQQKSLSQGGGVGGDRLREIARHRDPGQLENELVAEFLGNGRPAVPQTFNMSSLLAEVQQQQPHISTLSPSPLSHHATTQDSSVREWVDEFAPPPHPPLSSSSSSHLTTVSSVPESWAQEYSHDQTDKQAHDWSQQFAPSEDEKWAEEFRDQVESKGLVAAAKEMSEAVTDPKIQATEFMDFVRKLGKGEGAVEGDEVKGKTTDAKWVGEYLGTEGEEEEEEAGYWGQLEKEWQELSKQNTHPWLDDFAGFSEQKDYQFSEDNHLKEVENALEEGKRRLSEGDLPSAVLLFEAEVQRNPDSIEGWQYLGITQANNEQEHAAIAALHRCLQLSPSNLSAHLALAVSYTNESQHNRALESLRNWLYHNPKYRHLAPESGVAAAGKPHLSSFMAPQEHKDVCDLFLKAAQTSPETLDPDIQVCLGVLYNLSNEFDKAVDCFTAALQTRPDDALLWNKLGATLANSSRSEEAVHAYRQALAHMPGFTRCRYNLGISCINLRAYQEGAEHFLTALNHQRQATGTAETVGEAKVGVAQMSETIWSTLRLAVSFLGRSSLIPILEARNLDTLLAEFGLATK</sequence>
<protein>
    <submittedName>
        <fullName evidence="10">Peroxisomal targeting signal 1 receptor</fullName>
    </submittedName>
</protein>
<dbReference type="PANTHER" id="PTHR10130:SF0">
    <property type="entry name" value="GH08708P"/>
    <property type="match status" value="1"/>
</dbReference>
<keyword evidence="5" id="KW-0677">Repeat</keyword>
<dbReference type="GO" id="GO:0016560">
    <property type="term" value="P:protein import into peroxisome matrix, docking"/>
    <property type="evidence" value="ECO:0007669"/>
    <property type="project" value="TreeGrafter"/>
</dbReference>
<evidence type="ECO:0000256" key="4">
    <source>
        <dbReference type="ARBA" id="ARBA00022490"/>
    </source>
</evidence>
<feature type="repeat" description="TPR" evidence="8">
    <location>
        <begin position="440"/>
        <end position="473"/>
    </location>
</feature>
<evidence type="ECO:0000256" key="6">
    <source>
        <dbReference type="ARBA" id="ARBA00022803"/>
    </source>
</evidence>
<evidence type="ECO:0000256" key="9">
    <source>
        <dbReference type="SAM" id="MobiDB-lite"/>
    </source>
</evidence>
<feature type="repeat" description="TPR" evidence="8">
    <location>
        <begin position="474"/>
        <end position="507"/>
    </location>
</feature>
<comment type="caution">
    <text evidence="10">The sequence shown here is derived from an EMBL/GenBank/DDBJ whole genome shotgun (WGS) entry which is preliminary data.</text>
</comment>
<keyword evidence="11" id="KW-1185">Reference proteome</keyword>
<keyword evidence="10" id="KW-0675">Receptor</keyword>
<evidence type="ECO:0000256" key="8">
    <source>
        <dbReference type="PROSITE-ProRule" id="PRU00339"/>
    </source>
</evidence>
<feature type="region of interest" description="Disordered" evidence="9">
    <location>
        <begin position="85"/>
        <end position="164"/>
    </location>
</feature>
<dbReference type="InterPro" id="IPR011990">
    <property type="entry name" value="TPR-like_helical_dom_sf"/>
</dbReference>
<dbReference type="Proteomes" id="UP001174909">
    <property type="component" value="Unassembled WGS sequence"/>
</dbReference>
<organism evidence="10 11">
    <name type="scientific">Geodia barretti</name>
    <name type="common">Barrett's horny sponge</name>
    <dbReference type="NCBI Taxonomy" id="519541"/>
    <lineage>
        <taxon>Eukaryota</taxon>
        <taxon>Metazoa</taxon>
        <taxon>Porifera</taxon>
        <taxon>Demospongiae</taxon>
        <taxon>Heteroscleromorpha</taxon>
        <taxon>Tetractinellida</taxon>
        <taxon>Astrophorina</taxon>
        <taxon>Geodiidae</taxon>
        <taxon>Geodia</taxon>
    </lineage>
</organism>
<dbReference type="SUPFAM" id="SSF48452">
    <property type="entry name" value="TPR-like"/>
    <property type="match status" value="1"/>
</dbReference>
<dbReference type="AlphaFoldDB" id="A0AA35R3J9"/>
<feature type="repeat" description="TPR" evidence="8">
    <location>
        <begin position="327"/>
        <end position="360"/>
    </location>
</feature>
<dbReference type="Pfam" id="PF13432">
    <property type="entry name" value="TPR_16"/>
    <property type="match status" value="1"/>
</dbReference>
<dbReference type="InterPro" id="IPR019734">
    <property type="entry name" value="TPR_rpt"/>
</dbReference>
<evidence type="ECO:0000313" key="10">
    <source>
        <dbReference type="EMBL" id="CAI8002881.1"/>
    </source>
</evidence>
<evidence type="ECO:0000256" key="3">
    <source>
        <dbReference type="ARBA" id="ARBA00005348"/>
    </source>
</evidence>
<proteinExistence type="inferred from homology"/>
<keyword evidence="6 8" id="KW-0802">TPR repeat</keyword>
<evidence type="ECO:0000256" key="1">
    <source>
        <dbReference type="ARBA" id="ARBA00004275"/>
    </source>
</evidence>
<keyword evidence="4" id="KW-0963">Cytoplasm</keyword>
<feature type="compositionally biased region" description="Low complexity" evidence="9">
    <location>
        <begin position="124"/>
        <end position="139"/>
    </location>
</feature>
<dbReference type="GO" id="GO:0005778">
    <property type="term" value="C:peroxisomal membrane"/>
    <property type="evidence" value="ECO:0007669"/>
    <property type="project" value="TreeGrafter"/>
</dbReference>
<evidence type="ECO:0000313" key="11">
    <source>
        <dbReference type="Proteomes" id="UP001174909"/>
    </source>
</evidence>
<feature type="compositionally biased region" description="Basic and acidic residues" evidence="9">
    <location>
        <begin position="146"/>
        <end position="156"/>
    </location>
</feature>
<accession>A0AA35R3J9</accession>
<dbReference type="SMART" id="SM00028">
    <property type="entry name" value="TPR"/>
    <property type="match status" value="5"/>
</dbReference>
<reference evidence="10" key="1">
    <citation type="submission" date="2023-03" db="EMBL/GenBank/DDBJ databases">
        <authorList>
            <person name="Steffen K."/>
            <person name="Cardenas P."/>
        </authorList>
    </citation>
    <scope>NUCLEOTIDE SEQUENCE</scope>
</reference>
<comment type="subcellular location">
    <subcellularLocation>
        <location evidence="2">Cytoplasm</location>
    </subcellularLocation>
    <subcellularLocation>
        <location evidence="1">Peroxisome</location>
    </subcellularLocation>
</comment>
<dbReference type="InterPro" id="IPR024111">
    <property type="entry name" value="PEX5/PEX5L"/>
</dbReference>
<evidence type="ECO:0000256" key="7">
    <source>
        <dbReference type="ARBA" id="ARBA00023140"/>
    </source>
</evidence>
<dbReference type="GO" id="GO:0005052">
    <property type="term" value="F:peroxisome matrix targeting signal-1 binding"/>
    <property type="evidence" value="ECO:0007669"/>
    <property type="project" value="TreeGrafter"/>
</dbReference>
<dbReference type="PANTHER" id="PTHR10130">
    <property type="entry name" value="PEROXISOMAL TARGETING SIGNAL 1 RECEPTOR PEX5"/>
    <property type="match status" value="1"/>
</dbReference>
<gene>
    <name evidence="10" type="ORF">GBAR_LOCUS3501</name>
</gene>
<dbReference type="GO" id="GO:0005829">
    <property type="term" value="C:cytosol"/>
    <property type="evidence" value="ECO:0007669"/>
    <property type="project" value="TreeGrafter"/>
</dbReference>
<evidence type="ECO:0000256" key="5">
    <source>
        <dbReference type="ARBA" id="ARBA00022737"/>
    </source>
</evidence>
<evidence type="ECO:0000256" key="2">
    <source>
        <dbReference type="ARBA" id="ARBA00004496"/>
    </source>
</evidence>
<dbReference type="EMBL" id="CASHTH010000498">
    <property type="protein sequence ID" value="CAI8002881.1"/>
    <property type="molecule type" value="Genomic_DNA"/>
</dbReference>
<dbReference type="Gene3D" id="1.25.40.10">
    <property type="entry name" value="Tetratricopeptide repeat domain"/>
    <property type="match status" value="1"/>
</dbReference>
<feature type="compositionally biased region" description="Polar residues" evidence="9">
    <location>
        <begin position="85"/>
        <end position="107"/>
    </location>
</feature>